<organism evidence="2 3">
    <name type="scientific">Psychromonas arctica</name>
    <dbReference type="NCBI Taxonomy" id="168275"/>
    <lineage>
        <taxon>Bacteria</taxon>
        <taxon>Pseudomonadati</taxon>
        <taxon>Pseudomonadota</taxon>
        <taxon>Gammaproteobacteria</taxon>
        <taxon>Alteromonadales</taxon>
        <taxon>Psychromonadaceae</taxon>
        <taxon>Psychromonas</taxon>
    </lineage>
</organism>
<name>A0ABU9H7E7_9GAMM</name>
<proteinExistence type="predicted"/>
<dbReference type="RefSeq" id="WP_341626558.1">
    <property type="nucleotide sequence ID" value="NZ_JBAKBA010000002.1"/>
</dbReference>
<evidence type="ECO:0000313" key="2">
    <source>
        <dbReference type="EMBL" id="MEL0657800.1"/>
    </source>
</evidence>
<evidence type="ECO:0000256" key="1">
    <source>
        <dbReference type="SAM" id="Phobius"/>
    </source>
</evidence>
<dbReference type="EMBL" id="JBAKBA010000002">
    <property type="protein sequence ID" value="MEL0657800.1"/>
    <property type="molecule type" value="Genomic_DNA"/>
</dbReference>
<reference evidence="2 3" key="1">
    <citation type="submission" date="2024-02" db="EMBL/GenBank/DDBJ databases">
        <title>Bacteria isolated from the canopy kelp, Nereocystis luetkeana.</title>
        <authorList>
            <person name="Pfister C.A."/>
            <person name="Younker I.T."/>
            <person name="Light S.H."/>
        </authorList>
    </citation>
    <scope>NUCLEOTIDE SEQUENCE [LARGE SCALE GENOMIC DNA]</scope>
    <source>
        <strain evidence="2 3">TI.2.07</strain>
    </source>
</reference>
<accession>A0ABU9H7E7</accession>
<evidence type="ECO:0000313" key="3">
    <source>
        <dbReference type="Proteomes" id="UP001366060"/>
    </source>
</evidence>
<keyword evidence="1" id="KW-1133">Transmembrane helix</keyword>
<keyword evidence="3" id="KW-1185">Reference proteome</keyword>
<feature type="transmembrane region" description="Helical" evidence="1">
    <location>
        <begin position="12"/>
        <end position="35"/>
    </location>
</feature>
<keyword evidence="1" id="KW-0472">Membrane</keyword>
<sequence>MEFFAMLLDDPVVAAGVAVIVSTTFIIGYIAYYFIKNVINSKPR</sequence>
<keyword evidence="1" id="KW-0812">Transmembrane</keyword>
<dbReference type="Proteomes" id="UP001366060">
    <property type="component" value="Unassembled WGS sequence"/>
</dbReference>
<protein>
    <recommendedName>
        <fullName evidence="4">DUF3149 domain-containing protein</fullName>
    </recommendedName>
</protein>
<gene>
    <name evidence="2" type="ORF">V6255_01510</name>
</gene>
<evidence type="ECO:0008006" key="4">
    <source>
        <dbReference type="Google" id="ProtNLM"/>
    </source>
</evidence>
<comment type="caution">
    <text evidence="2">The sequence shown here is derived from an EMBL/GenBank/DDBJ whole genome shotgun (WGS) entry which is preliminary data.</text>
</comment>